<evidence type="ECO:0000313" key="1">
    <source>
        <dbReference type="EMBL" id="MCD9646308.1"/>
    </source>
</evidence>
<keyword evidence="2" id="KW-1185">Reference proteome</keyword>
<reference evidence="1 2" key="1">
    <citation type="journal article" date="2021" name="BMC Genomics">
        <title>Datura genome reveals duplications of psychoactive alkaloid biosynthetic genes and high mutation rate following tissue culture.</title>
        <authorList>
            <person name="Rajewski A."/>
            <person name="Carter-House D."/>
            <person name="Stajich J."/>
            <person name="Litt A."/>
        </authorList>
    </citation>
    <scope>NUCLEOTIDE SEQUENCE [LARGE SCALE GENOMIC DNA]</scope>
    <source>
        <strain evidence="1">AR-01</strain>
    </source>
</reference>
<name>A0ABS8VH23_DATST</name>
<organism evidence="1 2">
    <name type="scientific">Datura stramonium</name>
    <name type="common">Jimsonweed</name>
    <name type="synonym">Common thornapple</name>
    <dbReference type="NCBI Taxonomy" id="4076"/>
    <lineage>
        <taxon>Eukaryota</taxon>
        <taxon>Viridiplantae</taxon>
        <taxon>Streptophyta</taxon>
        <taxon>Embryophyta</taxon>
        <taxon>Tracheophyta</taxon>
        <taxon>Spermatophyta</taxon>
        <taxon>Magnoliopsida</taxon>
        <taxon>eudicotyledons</taxon>
        <taxon>Gunneridae</taxon>
        <taxon>Pentapetalae</taxon>
        <taxon>asterids</taxon>
        <taxon>lamiids</taxon>
        <taxon>Solanales</taxon>
        <taxon>Solanaceae</taxon>
        <taxon>Solanoideae</taxon>
        <taxon>Datureae</taxon>
        <taxon>Datura</taxon>
    </lineage>
</organism>
<evidence type="ECO:0000313" key="2">
    <source>
        <dbReference type="Proteomes" id="UP000823775"/>
    </source>
</evidence>
<protein>
    <submittedName>
        <fullName evidence="1">Uncharacterized protein</fullName>
    </submittedName>
</protein>
<sequence length="163" mass="17814">MLEMKDVMYNFSGKVMTEKVLILKSSPNQNVVVANPSHRDENLSSWHVPPSGFGEAIDVAHKRKKPSSSSGKGAEKSLGVMPFCSGTSKPPISLNGDGITSVAYSLNESNVNQEQYWKRLKKKSKNLSNQHYEFADLDSISIDAAIFEDGVVGSTMPLTELAH</sequence>
<dbReference type="EMBL" id="JACEIK010004749">
    <property type="protein sequence ID" value="MCD9646308.1"/>
    <property type="molecule type" value="Genomic_DNA"/>
</dbReference>
<accession>A0ABS8VH23</accession>
<proteinExistence type="predicted"/>
<comment type="caution">
    <text evidence="1">The sequence shown here is derived from an EMBL/GenBank/DDBJ whole genome shotgun (WGS) entry which is preliminary data.</text>
</comment>
<dbReference type="Proteomes" id="UP000823775">
    <property type="component" value="Unassembled WGS sequence"/>
</dbReference>
<gene>
    <name evidence="1" type="ORF">HAX54_036039</name>
</gene>